<keyword evidence="5" id="KW-0812">Transmembrane</keyword>
<dbReference type="PANTHER" id="PTHR44688">
    <property type="entry name" value="DNA-BINDING TRANSCRIPTIONAL ACTIVATOR DEVR_DOSR"/>
    <property type="match status" value="1"/>
</dbReference>
<dbReference type="InterPro" id="IPR000792">
    <property type="entry name" value="Tscrpt_reg_LuxR_C"/>
</dbReference>
<evidence type="ECO:0000256" key="3">
    <source>
        <dbReference type="ARBA" id="ARBA00023163"/>
    </source>
</evidence>
<reference evidence="7 8" key="1">
    <citation type="submission" date="2019-07" db="EMBL/GenBank/DDBJ databases">
        <title>Novel species isolated from glacier.</title>
        <authorList>
            <person name="Liu Q."/>
            <person name="Xin Y.-H."/>
        </authorList>
    </citation>
    <scope>NUCLEOTIDE SEQUENCE [LARGE SCALE GENOMIC DNA]</scope>
    <source>
        <strain evidence="7 8">LB1R16</strain>
    </source>
</reference>
<dbReference type="Gene3D" id="1.10.10.10">
    <property type="entry name" value="Winged helix-like DNA-binding domain superfamily/Winged helix DNA-binding domain"/>
    <property type="match status" value="1"/>
</dbReference>
<dbReference type="InterPro" id="IPR016032">
    <property type="entry name" value="Sig_transdc_resp-reg_C-effctor"/>
</dbReference>
<dbReference type="Proteomes" id="UP000317894">
    <property type="component" value="Unassembled WGS sequence"/>
</dbReference>
<dbReference type="PROSITE" id="PS50043">
    <property type="entry name" value="HTH_LUXR_2"/>
    <property type="match status" value="1"/>
</dbReference>
<dbReference type="PANTHER" id="PTHR44688:SF16">
    <property type="entry name" value="DNA-BINDING TRANSCRIPTIONAL ACTIVATOR DEVR_DOSR"/>
    <property type="match status" value="1"/>
</dbReference>
<dbReference type="OrthoDB" id="7206433at2"/>
<keyword evidence="3" id="KW-0804">Transcription</keyword>
<name>A0A552UGQ1_9SPHN</name>
<dbReference type="SUPFAM" id="SSF46894">
    <property type="entry name" value="C-terminal effector domain of the bipartite response regulators"/>
    <property type="match status" value="1"/>
</dbReference>
<dbReference type="GO" id="GO:0003677">
    <property type="term" value="F:DNA binding"/>
    <property type="evidence" value="ECO:0007669"/>
    <property type="project" value="UniProtKB-KW"/>
</dbReference>
<evidence type="ECO:0000256" key="5">
    <source>
        <dbReference type="SAM" id="Phobius"/>
    </source>
</evidence>
<keyword evidence="2" id="KW-0238">DNA-binding</keyword>
<dbReference type="SMART" id="SM00421">
    <property type="entry name" value="HTH_LUXR"/>
    <property type="match status" value="1"/>
</dbReference>
<dbReference type="AlphaFoldDB" id="A0A552UGQ1"/>
<feature type="domain" description="HTH luxR-type" evidence="6">
    <location>
        <begin position="43"/>
        <end position="108"/>
    </location>
</feature>
<gene>
    <name evidence="7" type="ORF">FMM06_04325</name>
</gene>
<organism evidence="7 8">
    <name type="scientific">Glacieibacterium frigidum</name>
    <dbReference type="NCBI Taxonomy" id="2593303"/>
    <lineage>
        <taxon>Bacteria</taxon>
        <taxon>Pseudomonadati</taxon>
        <taxon>Pseudomonadota</taxon>
        <taxon>Alphaproteobacteria</taxon>
        <taxon>Sphingomonadales</taxon>
        <taxon>Sphingosinicellaceae</taxon>
        <taxon>Glacieibacterium</taxon>
    </lineage>
</organism>
<evidence type="ECO:0000256" key="4">
    <source>
        <dbReference type="SAM" id="MobiDB-lite"/>
    </source>
</evidence>
<protein>
    <submittedName>
        <fullName evidence="7">LuxR family transcriptional regulator</fullName>
    </submittedName>
</protein>
<dbReference type="Pfam" id="PF00196">
    <property type="entry name" value="GerE"/>
    <property type="match status" value="1"/>
</dbReference>
<dbReference type="CDD" id="cd06170">
    <property type="entry name" value="LuxR_C_like"/>
    <property type="match status" value="1"/>
</dbReference>
<dbReference type="GO" id="GO:0006355">
    <property type="term" value="P:regulation of DNA-templated transcription"/>
    <property type="evidence" value="ECO:0007669"/>
    <property type="project" value="InterPro"/>
</dbReference>
<evidence type="ECO:0000313" key="8">
    <source>
        <dbReference type="Proteomes" id="UP000317894"/>
    </source>
</evidence>
<keyword evidence="8" id="KW-1185">Reference proteome</keyword>
<evidence type="ECO:0000259" key="6">
    <source>
        <dbReference type="PROSITE" id="PS50043"/>
    </source>
</evidence>
<evidence type="ECO:0000256" key="2">
    <source>
        <dbReference type="ARBA" id="ARBA00023125"/>
    </source>
</evidence>
<keyword evidence="1" id="KW-0805">Transcription regulation</keyword>
<evidence type="ECO:0000313" key="7">
    <source>
        <dbReference type="EMBL" id="TRW17402.1"/>
    </source>
</evidence>
<evidence type="ECO:0000256" key="1">
    <source>
        <dbReference type="ARBA" id="ARBA00023015"/>
    </source>
</evidence>
<keyword evidence="5" id="KW-1133">Transmembrane helix</keyword>
<feature type="region of interest" description="Disordered" evidence="4">
    <location>
        <begin position="134"/>
        <end position="172"/>
    </location>
</feature>
<sequence length="236" mass="25193">MSAFAGTARLRGGAAYDRTNTVDAVRHSPHANARADVASHGFVSDLVAQLTEGQRDCLRLVYRHMTSKDIARALDISPHTVDMRLRTAMKTLAVASRIDAARLLVESESQNSGYQPLIYQSSDVAGSIGEVTIASPASTTNDDDADQLFSPRSSPEDEPPADGPPRSAGASFRYDDARYDNYERQLGAANPELLPWGRRNTLSPGARLAWIAGIAIGSALGFGAIVGALEALKNLL</sequence>
<keyword evidence="5" id="KW-0472">Membrane</keyword>
<proteinExistence type="predicted"/>
<feature type="transmembrane region" description="Helical" evidence="5">
    <location>
        <begin position="208"/>
        <end position="229"/>
    </location>
</feature>
<comment type="caution">
    <text evidence="7">The sequence shown here is derived from an EMBL/GenBank/DDBJ whole genome shotgun (WGS) entry which is preliminary data.</text>
</comment>
<dbReference type="InterPro" id="IPR036388">
    <property type="entry name" value="WH-like_DNA-bd_sf"/>
</dbReference>
<dbReference type="EMBL" id="VJWA01000001">
    <property type="protein sequence ID" value="TRW17402.1"/>
    <property type="molecule type" value="Genomic_DNA"/>
</dbReference>
<accession>A0A552UGQ1</accession>